<comment type="subcellular location">
    <subcellularLocation>
        <location evidence="6 8">Cytoplasm</location>
    </subcellularLocation>
</comment>
<dbReference type="Pfam" id="PF00889">
    <property type="entry name" value="EF_TS"/>
    <property type="match status" value="1"/>
</dbReference>
<dbReference type="GO" id="GO:0003746">
    <property type="term" value="F:translation elongation factor activity"/>
    <property type="evidence" value="ECO:0007669"/>
    <property type="project" value="UniProtKB-UniRule"/>
</dbReference>
<gene>
    <name evidence="6" type="primary">tsf</name>
    <name evidence="10" type="ORF">A2V92_02315</name>
</gene>
<dbReference type="SUPFAM" id="SSF54713">
    <property type="entry name" value="Elongation factor Ts (EF-Ts), dimerisation domain"/>
    <property type="match status" value="2"/>
</dbReference>
<dbReference type="InterPro" id="IPR036402">
    <property type="entry name" value="EF-Ts_dimer_sf"/>
</dbReference>
<dbReference type="EMBL" id="MFST01000031">
    <property type="protein sequence ID" value="OGI44924.1"/>
    <property type="molecule type" value="Genomic_DNA"/>
</dbReference>
<evidence type="ECO:0000259" key="9">
    <source>
        <dbReference type="Pfam" id="PF00889"/>
    </source>
</evidence>
<dbReference type="PANTHER" id="PTHR11741:SF0">
    <property type="entry name" value="ELONGATION FACTOR TS, MITOCHONDRIAL"/>
    <property type="match status" value="1"/>
</dbReference>
<dbReference type="InterPro" id="IPR014039">
    <property type="entry name" value="Transl_elong_EFTs/EF1B_dimer"/>
</dbReference>
<keyword evidence="3 6" id="KW-0963">Cytoplasm</keyword>
<evidence type="ECO:0000256" key="4">
    <source>
        <dbReference type="ARBA" id="ARBA00022768"/>
    </source>
</evidence>
<comment type="similarity">
    <text evidence="1 6 7">Belongs to the EF-Ts family.</text>
</comment>
<evidence type="ECO:0000256" key="6">
    <source>
        <dbReference type="HAMAP-Rule" id="MF_00050"/>
    </source>
</evidence>
<evidence type="ECO:0000313" key="10">
    <source>
        <dbReference type="EMBL" id="OGI44924.1"/>
    </source>
</evidence>
<dbReference type="Gene3D" id="1.10.8.10">
    <property type="entry name" value="DNA helicase RuvA subunit, C-terminal domain"/>
    <property type="match status" value="1"/>
</dbReference>
<evidence type="ECO:0000256" key="5">
    <source>
        <dbReference type="ARBA" id="ARBA00022917"/>
    </source>
</evidence>
<evidence type="ECO:0000313" key="11">
    <source>
        <dbReference type="Proteomes" id="UP000179344"/>
    </source>
</evidence>
<dbReference type="AlphaFoldDB" id="A0A1F6TIH7"/>
<accession>A0A1F6TIH7</accession>
<dbReference type="FunFam" id="1.10.286.20:FF:000001">
    <property type="entry name" value="Elongation factor Ts"/>
    <property type="match status" value="1"/>
</dbReference>
<feature type="region of interest" description="Involved in Mg(2+) ion dislocation from EF-Tu" evidence="6">
    <location>
        <begin position="81"/>
        <end position="84"/>
    </location>
</feature>
<dbReference type="FunFam" id="1.10.8.10:FF:000001">
    <property type="entry name" value="Elongation factor Ts"/>
    <property type="match status" value="1"/>
</dbReference>
<proteinExistence type="inferred from homology"/>
<dbReference type="GO" id="GO:0005737">
    <property type="term" value="C:cytoplasm"/>
    <property type="evidence" value="ECO:0007669"/>
    <property type="project" value="UniProtKB-SubCell"/>
</dbReference>
<keyword evidence="5 6" id="KW-0648">Protein biosynthesis</keyword>
<organism evidence="10 11">
    <name type="scientific">Candidatus Muproteobacteria bacterium RBG_16_65_31</name>
    <dbReference type="NCBI Taxonomy" id="1817759"/>
    <lineage>
        <taxon>Bacteria</taxon>
        <taxon>Pseudomonadati</taxon>
        <taxon>Pseudomonadota</taxon>
        <taxon>Candidatus Muproteobacteria</taxon>
    </lineage>
</organism>
<feature type="domain" description="Translation elongation factor EFTs/EF1B dimerisation" evidence="9">
    <location>
        <begin position="72"/>
        <end position="275"/>
    </location>
</feature>
<evidence type="ECO:0000256" key="7">
    <source>
        <dbReference type="RuleBase" id="RU000642"/>
    </source>
</evidence>
<dbReference type="Gene3D" id="3.30.479.20">
    <property type="entry name" value="Elongation factor Ts, dimerisation domain"/>
    <property type="match status" value="2"/>
</dbReference>
<dbReference type="InterPro" id="IPR018101">
    <property type="entry name" value="Transl_elong_Ts_CS"/>
</dbReference>
<dbReference type="PANTHER" id="PTHR11741">
    <property type="entry name" value="ELONGATION FACTOR TS"/>
    <property type="match status" value="1"/>
</dbReference>
<dbReference type="SUPFAM" id="SSF46934">
    <property type="entry name" value="UBA-like"/>
    <property type="match status" value="1"/>
</dbReference>
<dbReference type="InterPro" id="IPR001816">
    <property type="entry name" value="Transl_elong_EFTs/EF1B"/>
</dbReference>
<comment type="caution">
    <text evidence="10">The sequence shown here is derived from an EMBL/GenBank/DDBJ whole genome shotgun (WGS) entry which is preliminary data.</text>
</comment>
<protein>
    <recommendedName>
        <fullName evidence="2 6">Elongation factor Ts</fullName>
        <shortName evidence="6">EF-Ts</shortName>
    </recommendedName>
</protein>
<dbReference type="HAMAP" id="MF_00050">
    <property type="entry name" value="EF_Ts"/>
    <property type="match status" value="1"/>
</dbReference>
<evidence type="ECO:0000256" key="8">
    <source>
        <dbReference type="RuleBase" id="RU000643"/>
    </source>
</evidence>
<dbReference type="InterPro" id="IPR009060">
    <property type="entry name" value="UBA-like_sf"/>
</dbReference>
<dbReference type="NCBIfam" id="TIGR00116">
    <property type="entry name" value="tsf"/>
    <property type="match status" value="1"/>
</dbReference>
<dbReference type="Proteomes" id="UP000179344">
    <property type="component" value="Unassembled WGS sequence"/>
</dbReference>
<sequence>MIISATMVKELRERTGLGMMECKAALAETNGDLDAAAELLRKKAGAKVEKKAGRLAADGAIGIHVGADGRTAAMVEVNSETDFVAKGDDFMGFANAAAACVAKNNPPDVGALTQLPLRAGAAATVAQAREDLVMKLGENINVRRFVRYAPGQGRIGSYVHGRKIGVLVEVQGGDEALARDLAMHIAASRPEYVDKNDVPAAAVAKEKEIFAEQALASGKPAEIIEKMVLGRVNKYLNEITLLGQSFVKDPDTSVEKLLKSKAAKVVRFCRYEVGEGLEKRAGDFAAEVMAQVKGAEA</sequence>
<name>A0A1F6TIH7_9PROT</name>
<dbReference type="Gene3D" id="1.10.286.20">
    <property type="match status" value="1"/>
</dbReference>
<keyword evidence="4 6" id="KW-0251">Elongation factor</keyword>
<evidence type="ECO:0000256" key="2">
    <source>
        <dbReference type="ARBA" id="ARBA00016956"/>
    </source>
</evidence>
<evidence type="ECO:0000256" key="1">
    <source>
        <dbReference type="ARBA" id="ARBA00005532"/>
    </source>
</evidence>
<comment type="function">
    <text evidence="6 7">Associates with the EF-Tu.GDP complex and induces the exchange of GDP to GTP. It remains bound to the aminoacyl-tRNA.EF-Tu.GTP complex up to the GTP hydrolysis stage on the ribosome.</text>
</comment>
<evidence type="ECO:0000256" key="3">
    <source>
        <dbReference type="ARBA" id="ARBA00022490"/>
    </source>
</evidence>
<dbReference type="CDD" id="cd14275">
    <property type="entry name" value="UBA_EF-Ts"/>
    <property type="match status" value="1"/>
</dbReference>
<reference evidence="10 11" key="1">
    <citation type="journal article" date="2016" name="Nat. Commun.">
        <title>Thousands of microbial genomes shed light on interconnected biogeochemical processes in an aquifer system.</title>
        <authorList>
            <person name="Anantharaman K."/>
            <person name="Brown C.T."/>
            <person name="Hug L.A."/>
            <person name="Sharon I."/>
            <person name="Castelle C.J."/>
            <person name="Probst A.J."/>
            <person name="Thomas B.C."/>
            <person name="Singh A."/>
            <person name="Wilkins M.J."/>
            <person name="Karaoz U."/>
            <person name="Brodie E.L."/>
            <person name="Williams K.H."/>
            <person name="Hubbard S.S."/>
            <person name="Banfield J.F."/>
        </authorList>
    </citation>
    <scope>NUCLEOTIDE SEQUENCE [LARGE SCALE GENOMIC DNA]</scope>
</reference>
<dbReference type="PROSITE" id="PS01127">
    <property type="entry name" value="EF_TS_2"/>
    <property type="match status" value="1"/>
</dbReference>